<dbReference type="CDD" id="cd00067">
    <property type="entry name" value="GAL4"/>
    <property type="match status" value="1"/>
</dbReference>
<dbReference type="InterPro" id="IPR001138">
    <property type="entry name" value="Zn2Cys6_DnaBD"/>
</dbReference>
<dbReference type="SMART" id="SM00066">
    <property type="entry name" value="GAL4"/>
    <property type="match status" value="1"/>
</dbReference>
<dbReference type="Gene3D" id="4.10.240.10">
    <property type="entry name" value="Zn(2)-C6 fungal-type DNA-binding domain"/>
    <property type="match status" value="1"/>
</dbReference>
<dbReference type="AlphaFoldDB" id="A0A1Y2DLD4"/>
<accession>A0A1Y2DLD4</accession>
<dbReference type="GeneID" id="63781582"/>
<protein>
    <recommendedName>
        <fullName evidence="3">Zn(2)-C6 fungal-type domain-containing protein</fullName>
    </recommendedName>
</protein>
<evidence type="ECO:0000256" key="1">
    <source>
        <dbReference type="ARBA" id="ARBA00023242"/>
    </source>
</evidence>
<keyword evidence="5" id="KW-1185">Reference proteome</keyword>
<dbReference type="InterPro" id="IPR036864">
    <property type="entry name" value="Zn2-C6_fun-type_DNA-bd_sf"/>
</dbReference>
<dbReference type="InterPro" id="IPR021858">
    <property type="entry name" value="Fun_TF"/>
</dbReference>
<dbReference type="RefSeq" id="XP_040712109.1">
    <property type="nucleotide sequence ID" value="XM_040865370.1"/>
</dbReference>
<gene>
    <name evidence="4" type="ORF">BCR38DRAFT_526858</name>
</gene>
<dbReference type="GO" id="GO:0000981">
    <property type="term" value="F:DNA-binding transcription factor activity, RNA polymerase II-specific"/>
    <property type="evidence" value="ECO:0007669"/>
    <property type="project" value="InterPro"/>
</dbReference>
<dbReference type="InParanoid" id="A0A1Y2DLD4"/>
<feature type="region of interest" description="Disordered" evidence="2">
    <location>
        <begin position="309"/>
        <end position="328"/>
    </location>
</feature>
<proteinExistence type="predicted"/>
<feature type="compositionally biased region" description="Polar residues" evidence="2">
    <location>
        <begin position="319"/>
        <end position="328"/>
    </location>
</feature>
<dbReference type="OrthoDB" id="4491390at2759"/>
<keyword evidence="1" id="KW-0539">Nucleus</keyword>
<feature type="region of interest" description="Disordered" evidence="2">
    <location>
        <begin position="67"/>
        <end position="111"/>
    </location>
</feature>
<comment type="caution">
    <text evidence="4">The sequence shown here is derived from an EMBL/GenBank/DDBJ whole genome shotgun (WGS) entry which is preliminary data.</text>
</comment>
<dbReference type="Pfam" id="PF00172">
    <property type="entry name" value="Zn_clus"/>
    <property type="match status" value="1"/>
</dbReference>
<dbReference type="PROSITE" id="PS50048">
    <property type="entry name" value="ZN2_CY6_FUNGAL_2"/>
    <property type="match status" value="1"/>
</dbReference>
<feature type="domain" description="Zn(2)-C6 fungal-type" evidence="3">
    <location>
        <begin position="9"/>
        <end position="37"/>
    </location>
</feature>
<dbReference type="SUPFAM" id="SSF57701">
    <property type="entry name" value="Zn2/Cys6 DNA-binding domain"/>
    <property type="match status" value="1"/>
</dbReference>
<evidence type="ECO:0000256" key="2">
    <source>
        <dbReference type="SAM" id="MobiDB-lite"/>
    </source>
</evidence>
<evidence type="ECO:0000259" key="3">
    <source>
        <dbReference type="PROSITE" id="PS50048"/>
    </source>
</evidence>
<evidence type="ECO:0000313" key="4">
    <source>
        <dbReference type="EMBL" id="ORY59535.1"/>
    </source>
</evidence>
<evidence type="ECO:0000313" key="5">
    <source>
        <dbReference type="Proteomes" id="UP000193689"/>
    </source>
</evidence>
<dbReference type="GO" id="GO:0008270">
    <property type="term" value="F:zinc ion binding"/>
    <property type="evidence" value="ECO:0007669"/>
    <property type="project" value="InterPro"/>
</dbReference>
<feature type="compositionally biased region" description="Basic and acidic residues" evidence="2">
    <location>
        <begin position="90"/>
        <end position="109"/>
    </location>
</feature>
<dbReference type="Proteomes" id="UP000193689">
    <property type="component" value="Unassembled WGS sequence"/>
</dbReference>
<reference evidence="4 5" key="1">
    <citation type="submission" date="2016-07" db="EMBL/GenBank/DDBJ databases">
        <title>Pervasive Adenine N6-methylation of Active Genes in Fungi.</title>
        <authorList>
            <consortium name="DOE Joint Genome Institute"/>
            <person name="Mondo S.J."/>
            <person name="Dannebaum R.O."/>
            <person name="Kuo R.C."/>
            <person name="Labutti K."/>
            <person name="Haridas S."/>
            <person name="Kuo A."/>
            <person name="Salamov A."/>
            <person name="Ahrendt S.R."/>
            <person name="Lipzen A."/>
            <person name="Sullivan W."/>
            <person name="Andreopoulos W.B."/>
            <person name="Clum A."/>
            <person name="Lindquist E."/>
            <person name="Daum C."/>
            <person name="Ramamoorthy G.K."/>
            <person name="Gryganskyi A."/>
            <person name="Culley D."/>
            <person name="Magnuson J.K."/>
            <person name="James T.Y."/>
            <person name="O'Malley M.A."/>
            <person name="Stajich J.E."/>
            <person name="Spatafora J.W."/>
            <person name="Visel A."/>
            <person name="Grigoriev I.V."/>
        </authorList>
    </citation>
    <scope>NUCLEOTIDE SEQUENCE [LARGE SCALE GENOMIC DNA]</scope>
    <source>
        <strain evidence="4 5">CBS 129021</strain>
    </source>
</reference>
<dbReference type="STRING" id="1141098.A0A1Y2DLD4"/>
<dbReference type="PROSITE" id="PS00463">
    <property type="entry name" value="ZN2_CY6_FUNGAL_1"/>
    <property type="match status" value="1"/>
</dbReference>
<organism evidence="4 5">
    <name type="scientific">Pseudomassariella vexata</name>
    <dbReference type="NCBI Taxonomy" id="1141098"/>
    <lineage>
        <taxon>Eukaryota</taxon>
        <taxon>Fungi</taxon>
        <taxon>Dikarya</taxon>
        <taxon>Ascomycota</taxon>
        <taxon>Pezizomycotina</taxon>
        <taxon>Sordariomycetes</taxon>
        <taxon>Xylariomycetidae</taxon>
        <taxon>Amphisphaeriales</taxon>
        <taxon>Pseudomassariaceae</taxon>
        <taxon>Pseudomassariella</taxon>
    </lineage>
</organism>
<name>A0A1Y2DLD4_9PEZI</name>
<dbReference type="InterPro" id="IPR053175">
    <property type="entry name" value="DHMBA_Reg_Transcription_Factor"/>
</dbReference>
<dbReference type="Pfam" id="PF11951">
    <property type="entry name" value="Fungal_trans_2"/>
    <property type="match status" value="1"/>
</dbReference>
<dbReference type="PANTHER" id="PTHR38791">
    <property type="entry name" value="ZN(II)2CYS6 TRANSCRIPTION FACTOR (EUROFUNG)-RELATED-RELATED"/>
    <property type="match status" value="1"/>
</dbReference>
<sequence>MVYTGKSTSCHTCRIRRVKCDEMRPHCLKCRRSGRECNGYRDDSGIIIQDMTSATINKWETLKDASYASKSEDPSHNQAHTSNRGRHRAHSEGRENRDDPNISDKDTKNVTRWPSTLPTAHVLLPPVEDQALHYLLSRYAQAPSQLLDPGYIPVLKLLKRRKNMSHCLATSLSATSLAVYSTRKNSRMAILRARAAYSKALKLINNAVQVPGSCHDDELLASIVVLVLFEIICSDNFDGFSSHAYGAAAMIGARGKRPFRDKLGQALFGVVCNNAVILKLMGLSTPHAGTEAWLQWLNDPRYLLYIAPDPSKDEDNDQSETVPTQDTIDMDEATNTRGDAAINTAVTGRTGTFVIPHLPSRPIGLNGSTSKLATAGGNPDLVKIFQETKAVIQAGSRYHLAEASEHIESTKLLSDCSLHKPCGHLLPAGKVHLYKSLAAANLHVAGCVARVFTCNAMARCAANLHIQDSDEYKEAILIGRREVSDLIGSIPYFCGLVGHASISKGGKAANTHSLSSITDAPAALDHSEDHVSTASVHSSQHSKEPIVAASFQACSILFPMGAAATSEFITEEEFGYICCMFTCVANNFGLRIAEGLRKFSLDQRKSSGMHFWK</sequence>
<dbReference type="EMBL" id="MCFJ01000013">
    <property type="protein sequence ID" value="ORY59535.1"/>
    <property type="molecule type" value="Genomic_DNA"/>
</dbReference>